<evidence type="ECO:0000313" key="1">
    <source>
        <dbReference type="EMBL" id="MBO0449696.1"/>
    </source>
</evidence>
<gene>
    <name evidence="1" type="ORF">JZO76_09110</name>
</gene>
<protein>
    <submittedName>
        <fullName evidence="1">DsrE family protein</fullName>
    </submittedName>
</protein>
<reference evidence="1 2" key="1">
    <citation type="submission" date="2021-03" db="EMBL/GenBank/DDBJ databases">
        <title>Enterococcal diversity collection.</title>
        <authorList>
            <person name="Gilmore M.S."/>
            <person name="Schwartzman J."/>
            <person name="Van Tyne D."/>
            <person name="Martin M."/>
            <person name="Earl A.M."/>
            <person name="Manson A.L."/>
            <person name="Straub T."/>
            <person name="Salamzade R."/>
            <person name="Saavedra J."/>
            <person name="Lebreton F."/>
            <person name="Prichula J."/>
            <person name="Schaufler K."/>
            <person name="Gaca A."/>
            <person name="Sgardioli B."/>
            <person name="Wagenaar J."/>
            <person name="Strong T."/>
        </authorList>
    </citation>
    <scope>NUCLEOTIDE SEQUENCE [LARGE SCALE GENOMIC DNA]</scope>
    <source>
        <strain evidence="1 2">MJM12</strain>
    </source>
</reference>
<dbReference type="InterPro" id="IPR003787">
    <property type="entry name" value="Sulphur_relay_DsrE/F-like"/>
</dbReference>
<dbReference type="InterPro" id="IPR027396">
    <property type="entry name" value="DsrEFH-like"/>
</dbReference>
<dbReference type="SUPFAM" id="SSF75169">
    <property type="entry name" value="DsrEFH-like"/>
    <property type="match status" value="1"/>
</dbReference>
<dbReference type="PANTHER" id="PTHR37691:SF1">
    <property type="entry name" value="BLR3518 PROTEIN"/>
    <property type="match status" value="1"/>
</dbReference>
<accession>A0ABS3H8B5</accession>
<dbReference type="PANTHER" id="PTHR37691">
    <property type="entry name" value="BLR3518 PROTEIN"/>
    <property type="match status" value="1"/>
</dbReference>
<dbReference type="Gene3D" id="3.40.1260.10">
    <property type="entry name" value="DsrEFH-like"/>
    <property type="match status" value="1"/>
</dbReference>
<evidence type="ECO:0000313" key="2">
    <source>
        <dbReference type="Proteomes" id="UP000664256"/>
    </source>
</evidence>
<organism evidence="1 2">
    <name type="scientific">Candidatus Enterococcus myersii</name>
    <dbReference type="NCBI Taxonomy" id="2815322"/>
    <lineage>
        <taxon>Bacteria</taxon>
        <taxon>Bacillati</taxon>
        <taxon>Bacillota</taxon>
        <taxon>Bacilli</taxon>
        <taxon>Lactobacillales</taxon>
        <taxon>Enterococcaceae</taxon>
        <taxon>Enterococcus</taxon>
    </lineage>
</organism>
<keyword evidence="2" id="KW-1185">Reference proteome</keyword>
<dbReference type="Pfam" id="PF02635">
    <property type="entry name" value="DsrE"/>
    <property type="match status" value="1"/>
</dbReference>
<name>A0ABS3H8B5_9ENTE</name>
<sequence length="105" mass="11831">MKVVFHVDEINKWQEATNNIYNLLKLRSDAKIVLLVNGSGIQSYQLKRAQTFIAENPNVSFHACQNAMNAFHMLQDELPLGVEVVAAGVLDLIELQEQGYAYIKP</sequence>
<comment type="caution">
    <text evidence="1">The sequence shown here is derived from an EMBL/GenBank/DDBJ whole genome shotgun (WGS) entry which is preliminary data.</text>
</comment>
<proteinExistence type="predicted"/>
<dbReference type="Proteomes" id="UP000664256">
    <property type="component" value="Unassembled WGS sequence"/>
</dbReference>
<dbReference type="RefSeq" id="WP_206903780.1">
    <property type="nucleotide sequence ID" value="NZ_JAFLVT010000011.1"/>
</dbReference>
<dbReference type="EMBL" id="JAFLVT010000011">
    <property type="protein sequence ID" value="MBO0449696.1"/>
    <property type="molecule type" value="Genomic_DNA"/>
</dbReference>